<organism evidence="1 2">
    <name type="scientific">Zophobihabitans entericus</name>
    <dbReference type="NCBI Taxonomy" id="1635327"/>
    <lineage>
        <taxon>Bacteria</taxon>
        <taxon>Pseudomonadati</taxon>
        <taxon>Pseudomonadota</taxon>
        <taxon>Gammaproteobacteria</taxon>
        <taxon>Orbales</taxon>
        <taxon>Orbaceae</taxon>
        <taxon>Zophobihabitans</taxon>
    </lineage>
</organism>
<keyword evidence="2" id="KW-1185">Reference proteome</keyword>
<evidence type="ECO:0000313" key="2">
    <source>
        <dbReference type="Proteomes" id="UP000501168"/>
    </source>
</evidence>
<protein>
    <submittedName>
        <fullName evidence="1">Tryptophanase leader peptide</fullName>
    </submittedName>
</protein>
<dbReference type="KEGG" id="orb:IPMB12_10180"/>
<proteinExistence type="predicted"/>
<dbReference type="InterPro" id="IPR012620">
    <property type="entry name" value="Trp_operon_leader_peptide"/>
</dbReference>
<accession>A0A6G9IF91</accession>
<name>A0A6G9IF91_9GAMM</name>
<sequence>MNLISNLHPSWVTLDHRIAFYFPE</sequence>
<dbReference type="Proteomes" id="UP000501168">
    <property type="component" value="Chromosome"/>
</dbReference>
<dbReference type="NCBIfam" id="TIGR02616">
    <property type="entry name" value="tnaC_leader"/>
    <property type="match status" value="1"/>
</dbReference>
<dbReference type="GO" id="GO:0031556">
    <property type="term" value="P:transcriptional attenuation by ribosome"/>
    <property type="evidence" value="ECO:0007669"/>
    <property type="project" value="InterPro"/>
</dbReference>
<evidence type="ECO:0000313" key="1">
    <source>
        <dbReference type="EMBL" id="QIQ22482.1"/>
    </source>
</evidence>
<dbReference type="EMBL" id="CP050253">
    <property type="protein sequence ID" value="QIQ22482.1"/>
    <property type="molecule type" value="Genomic_DNA"/>
</dbReference>
<dbReference type="InParanoid" id="A0A6G9IF91"/>
<dbReference type="AlphaFoldDB" id="A0A6G9IF91"/>
<reference evidence="1 2" key="1">
    <citation type="submission" date="2020-03" db="EMBL/GenBank/DDBJ databases">
        <title>Complete genome sequence of Orbus sp. IPMB12 (BCRC 80908).</title>
        <authorList>
            <person name="Lo W.-S."/>
            <person name="Chang T.-H."/>
            <person name="Kuo C.-H."/>
        </authorList>
    </citation>
    <scope>NUCLEOTIDE SEQUENCE [LARGE SCALE GENOMIC DNA]</scope>
    <source>
        <strain evidence="1 2">IPMB12</strain>
    </source>
</reference>
<gene>
    <name evidence="1" type="primary">tnaC</name>
    <name evidence="1" type="ORF">IPMB12_10180</name>
</gene>
<dbReference type="RefSeq" id="WP_166917778.1">
    <property type="nucleotide sequence ID" value="NZ_CP050253.1"/>
</dbReference>